<dbReference type="HOGENOM" id="CLU_014657_1_0_0"/>
<gene>
    <name evidence="10" type="ordered locus">AciX8_3631</name>
</gene>
<feature type="transmembrane region" description="Helical" evidence="8">
    <location>
        <begin position="440"/>
        <end position="459"/>
    </location>
</feature>
<evidence type="ECO:0000313" key="11">
    <source>
        <dbReference type="Proteomes" id="UP000007113"/>
    </source>
</evidence>
<dbReference type="Pfam" id="PF11412">
    <property type="entry name" value="DsbD_N"/>
    <property type="match status" value="1"/>
</dbReference>
<dbReference type="EC" id="1.8.1.8" evidence="10"/>
<comment type="subcellular location">
    <subcellularLocation>
        <location evidence="1">Cell membrane</location>
        <topology evidence="1">Multi-pass membrane protein</topology>
    </subcellularLocation>
</comment>
<evidence type="ECO:0000256" key="8">
    <source>
        <dbReference type="SAM" id="Phobius"/>
    </source>
</evidence>
<organism evidence="10 11">
    <name type="scientific">Granulicella mallensis (strain ATCC BAA-1857 / DSM 23137 / MP5ACTX8)</name>
    <dbReference type="NCBI Taxonomy" id="682795"/>
    <lineage>
        <taxon>Bacteria</taxon>
        <taxon>Pseudomonadati</taxon>
        <taxon>Acidobacteriota</taxon>
        <taxon>Terriglobia</taxon>
        <taxon>Terriglobales</taxon>
        <taxon>Acidobacteriaceae</taxon>
        <taxon>Granulicella</taxon>
    </lineage>
</organism>
<dbReference type="InterPro" id="IPR035671">
    <property type="entry name" value="DsbD_gamma"/>
</dbReference>
<dbReference type="PROSITE" id="PS00194">
    <property type="entry name" value="THIOREDOXIN_1"/>
    <property type="match status" value="1"/>
</dbReference>
<feature type="transmembrane region" description="Helical" evidence="8">
    <location>
        <begin position="400"/>
        <end position="420"/>
    </location>
</feature>
<evidence type="ECO:0000256" key="7">
    <source>
        <dbReference type="ARBA" id="ARBA00023284"/>
    </source>
</evidence>
<keyword evidence="10" id="KW-0560">Oxidoreductase</keyword>
<dbReference type="Pfam" id="PF02683">
    <property type="entry name" value="DsbD_TM"/>
    <property type="match status" value="1"/>
</dbReference>
<dbReference type="eggNOG" id="COG4233">
    <property type="taxonomic scope" value="Bacteria"/>
</dbReference>
<keyword evidence="6 8" id="KW-0472">Membrane</keyword>
<sequence length="749" mass="80406">MHNAIFPLKGEIPSFCRDDNVRIFTSSMSFYNHQMDLRRSLRALPRFATATLALLLCAATPAVRAQLTEVGDGGPGPVKAQHLTVELTSLSPQVAVGGQVQAGLVITIEEHWHVYWTNAGFSGEPPKIHWTLPQGITTGPLQFPPPSRLPLGPYMDYGYEDHVALPFTVTASPSLKPGKVHLDAHVNWLVCSSVCLPGKAHLGLDLDVAKGPLPAPAVVGTLGTAITSLPRPLRPDMSVDVIGGAKEVVFTLKTGGREAEAEIYPFDSGQISDTSDQTVEPLPDGIRVRVPRAHVSPESDQLTPLPATIHGLFKLTDTEAYDFTAKVVPGEVPTPTAGAKKGTDTTGATSVTLFGAIGLAFLGGLILNLMPCVFPVLFIKGMALVNSSTEERGRQRTHGLVYTLGIVASFWVVVAVLLVLRTTGKELGWGFQLQSPVFVAVLASFFFFLALSLAGQFELGLSLTSAGGGLAKKQGLTGSFFTGVLATVVATPCTGPLMGAAIGFALAQPAWLTFLVFTALALGLALPYLALTMQPQWTKILPRPGAWMEVFKQLTSVILFITAIWLTWVFGHLYANDGIDRIVALLACFLVLAIAGWVLGRWPAKWGSTIVAVLLILGGLIIPLRKPAVETLTWQPYTQANFDAARASGKPIFIDFTAAWCLSCQVNERAVLRSKDVESKLIDNHVQLLKADWTQYDPQITQELAAVGRSGVPTYVIYPGSKNSNADVLPELLTKDIVLKAIEKDSKTD</sequence>
<reference evidence="10 11" key="1">
    <citation type="submission" date="2011-11" db="EMBL/GenBank/DDBJ databases">
        <title>Complete sequence of Granulicella mallensis MP5ACTX8.</title>
        <authorList>
            <consortium name="US DOE Joint Genome Institute"/>
            <person name="Lucas S."/>
            <person name="Copeland A."/>
            <person name="Lapidus A."/>
            <person name="Cheng J.-F."/>
            <person name="Goodwin L."/>
            <person name="Pitluck S."/>
            <person name="Peters L."/>
            <person name="Lu M."/>
            <person name="Detter J.C."/>
            <person name="Han C."/>
            <person name="Tapia R."/>
            <person name="Land M."/>
            <person name="Hauser L."/>
            <person name="Kyrpides N."/>
            <person name="Ivanova N."/>
            <person name="Mikhailova N."/>
            <person name="Pagani I."/>
            <person name="Rawat S."/>
            <person name="Mannisto M."/>
            <person name="Haggblom M."/>
            <person name="Woyke T."/>
        </authorList>
    </citation>
    <scope>NUCLEOTIDE SEQUENCE [LARGE SCALE GENOMIC DNA]</scope>
    <source>
        <strain evidence="11">ATCC BAA-1857 / DSM 23137 / MP5ACTX8</strain>
    </source>
</reference>
<dbReference type="PANTHER" id="PTHR32234">
    <property type="entry name" value="THIOL:DISULFIDE INTERCHANGE PROTEIN DSBD"/>
    <property type="match status" value="1"/>
</dbReference>
<evidence type="ECO:0000313" key="10">
    <source>
        <dbReference type="EMBL" id="AEU37919.1"/>
    </source>
</evidence>
<dbReference type="eggNOG" id="COG4232">
    <property type="taxonomic scope" value="Bacteria"/>
</dbReference>
<dbReference type="Pfam" id="PF13899">
    <property type="entry name" value="Thioredoxin_7"/>
    <property type="match status" value="1"/>
</dbReference>
<feature type="transmembrane region" description="Helical" evidence="8">
    <location>
        <begin position="353"/>
        <end position="379"/>
    </location>
</feature>
<dbReference type="GO" id="GO:0045454">
    <property type="term" value="P:cell redox homeostasis"/>
    <property type="evidence" value="ECO:0007669"/>
    <property type="project" value="TreeGrafter"/>
</dbReference>
<dbReference type="AlphaFoldDB" id="G8NYF3"/>
<evidence type="ECO:0000256" key="5">
    <source>
        <dbReference type="ARBA" id="ARBA00022989"/>
    </source>
</evidence>
<dbReference type="InterPro" id="IPR017937">
    <property type="entry name" value="Thioredoxin_CS"/>
</dbReference>
<evidence type="ECO:0000256" key="3">
    <source>
        <dbReference type="ARBA" id="ARBA00022692"/>
    </source>
</evidence>
<keyword evidence="7" id="KW-0676">Redox-active center</keyword>
<dbReference type="SUPFAM" id="SSF52833">
    <property type="entry name" value="Thioredoxin-like"/>
    <property type="match status" value="1"/>
</dbReference>
<keyword evidence="11" id="KW-1185">Reference proteome</keyword>
<keyword evidence="2" id="KW-1003">Cell membrane</keyword>
<dbReference type="KEGG" id="gma:AciX8_3631"/>
<keyword evidence="4" id="KW-0201">Cytochrome c-type biogenesis</keyword>
<dbReference type="InterPro" id="IPR036249">
    <property type="entry name" value="Thioredoxin-like_sf"/>
</dbReference>
<dbReference type="GO" id="GO:0017004">
    <property type="term" value="P:cytochrome complex assembly"/>
    <property type="evidence" value="ECO:0007669"/>
    <property type="project" value="UniProtKB-KW"/>
</dbReference>
<dbReference type="InterPro" id="IPR013766">
    <property type="entry name" value="Thioredoxin_domain"/>
</dbReference>
<dbReference type="CDD" id="cd02953">
    <property type="entry name" value="DsbDgamma"/>
    <property type="match status" value="1"/>
</dbReference>
<dbReference type="STRING" id="682795.AciX8_3631"/>
<dbReference type="Gene3D" id="3.40.30.10">
    <property type="entry name" value="Glutaredoxin"/>
    <property type="match status" value="1"/>
</dbReference>
<evidence type="ECO:0000259" key="9">
    <source>
        <dbReference type="PROSITE" id="PS51352"/>
    </source>
</evidence>
<evidence type="ECO:0000256" key="2">
    <source>
        <dbReference type="ARBA" id="ARBA00022475"/>
    </source>
</evidence>
<proteinExistence type="predicted"/>
<evidence type="ECO:0000256" key="6">
    <source>
        <dbReference type="ARBA" id="ARBA00023136"/>
    </source>
</evidence>
<dbReference type="PANTHER" id="PTHR32234:SF3">
    <property type="entry name" value="SUPPRESSION OF COPPER SENSITIVITY PROTEIN"/>
    <property type="match status" value="1"/>
</dbReference>
<feature type="transmembrane region" description="Helical" evidence="8">
    <location>
        <begin position="511"/>
        <end position="533"/>
    </location>
</feature>
<protein>
    <submittedName>
        <fullName evidence="10">Protein-disulfide reductase</fullName>
        <ecNumber evidence="10">1.8.1.8</ecNumber>
    </submittedName>
</protein>
<dbReference type="Proteomes" id="UP000007113">
    <property type="component" value="Chromosome"/>
</dbReference>
<dbReference type="InterPro" id="IPR028250">
    <property type="entry name" value="DsbDN"/>
</dbReference>
<keyword evidence="5 8" id="KW-1133">Transmembrane helix</keyword>
<dbReference type="EMBL" id="CP003130">
    <property type="protein sequence ID" value="AEU37919.1"/>
    <property type="molecule type" value="Genomic_DNA"/>
</dbReference>
<dbReference type="InterPro" id="IPR003834">
    <property type="entry name" value="Cyt_c_assmbl_TM_dom"/>
</dbReference>
<dbReference type="PROSITE" id="PS51352">
    <property type="entry name" value="THIOREDOXIN_2"/>
    <property type="match status" value="1"/>
</dbReference>
<evidence type="ECO:0000256" key="4">
    <source>
        <dbReference type="ARBA" id="ARBA00022748"/>
    </source>
</evidence>
<name>G8NYF3_GRAMM</name>
<evidence type="ECO:0000256" key="1">
    <source>
        <dbReference type="ARBA" id="ARBA00004651"/>
    </source>
</evidence>
<keyword evidence="3 8" id="KW-0812">Transmembrane</keyword>
<feature type="domain" description="Thioredoxin" evidence="9">
    <location>
        <begin position="615"/>
        <end position="747"/>
    </location>
</feature>
<dbReference type="GO" id="GO:0047134">
    <property type="term" value="F:protein-disulfide reductase [NAD(P)H] activity"/>
    <property type="evidence" value="ECO:0007669"/>
    <property type="project" value="UniProtKB-EC"/>
</dbReference>
<feature type="transmembrane region" description="Helical" evidence="8">
    <location>
        <begin position="581"/>
        <end position="599"/>
    </location>
</feature>
<feature type="transmembrane region" description="Helical" evidence="8">
    <location>
        <begin position="480"/>
        <end position="505"/>
    </location>
</feature>
<feature type="transmembrane region" description="Helical" evidence="8">
    <location>
        <begin position="554"/>
        <end position="575"/>
    </location>
</feature>
<feature type="transmembrane region" description="Helical" evidence="8">
    <location>
        <begin position="606"/>
        <end position="624"/>
    </location>
</feature>
<accession>G8NYF3</accession>
<dbReference type="GO" id="GO:0005886">
    <property type="term" value="C:plasma membrane"/>
    <property type="evidence" value="ECO:0007669"/>
    <property type="project" value="UniProtKB-SubCell"/>
</dbReference>